<accession>A0A2U1PAK0</accession>
<dbReference type="EMBL" id="PKPP01001432">
    <property type="protein sequence ID" value="PWA82782.1"/>
    <property type="molecule type" value="Genomic_DNA"/>
</dbReference>
<reference evidence="2 3" key="1">
    <citation type="journal article" date="2018" name="Mol. Plant">
        <title>The genome of Artemisia annua provides insight into the evolution of Asteraceae family and artemisinin biosynthesis.</title>
        <authorList>
            <person name="Shen Q."/>
            <person name="Zhang L."/>
            <person name="Liao Z."/>
            <person name="Wang S."/>
            <person name="Yan T."/>
            <person name="Shi P."/>
            <person name="Liu M."/>
            <person name="Fu X."/>
            <person name="Pan Q."/>
            <person name="Wang Y."/>
            <person name="Lv Z."/>
            <person name="Lu X."/>
            <person name="Zhang F."/>
            <person name="Jiang W."/>
            <person name="Ma Y."/>
            <person name="Chen M."/>
            <person name="Hao X."/>
            <person name="Li L."/>
            <person name="Tang Y."/>
            <person name="Lv G."/>
            <person name="Zhou Y."/>
            <person name="Sun X."/>
            <person name="Brodelius P.E."/>
            <person name="Rose J.K.C."/>
            <person name="Tang K."/>
        </authorList>
    </citation>
    <scope>NUCLEOTIDE SEQUENCE [LARGE SCALE GENOMIC DNA]</scope>
    <source>
        <strain evidence="3">cv. Huhao1</strain>
        <tissue evidence="2">Leaf</tissue>
    </source>
</reference>
<dbReference type="Proteomes" id="UP000245207">
    <property type="component" value="Unassembled WGS sequence"/>
</dbReference>
<gene>
    <name evidence="2" type="ORF">CTI12_AA174330</name>
</gene>
<evidence type="ECO:0000313" key="2">
    <source>
        <dbReference type="EMBL" id="PWA82782.1"/>
    </source>
</evidence>
<evidence type="ECO:0000256" key="1">
    <source>
        <dbReference type="SAM" id="MobiDB-lite"/>
    </source>
</evidence>
<organism evidence="2 3">
    <name type="scientific">Artemisia annua</name>
    <name type="common">Sweet wormwood</name>
    <dbReference type="NCBI Taxonomy" id="35608"/>
    <lineage>
        <taxon>Eukaryota</taxon>
        <taxon>Viridiplantae</taxon>
        <taxon>Streptophyta</taxon>
        <taxon>Embryophyta</taxon>
        <taxon>Tracheophyta</taxon>
        <taxon>Spermatophyta</taxon>
        <taxon>Magnoliopsida</taxon>
        <taxon>eudicotyledons</taxon>
        <taxon>Gunneridae</taxon>
        <taxon>Pentapetalae</taxon>
        <taxon>asterids</taxon>
        <taxon>campanulids</taxon>
        <taxon>Asterales</taxon>
        <taxon>Asteraceae</taxon>
        <taxon>Asteroideae</taxon>
        <taxon>Anthemideae</taxon>
        <taxon>Artemisiinae</taxon>
        <taxon>Artemisia</taxon>
    </lineage>
</organism>
<sequence>MEKRFENATKRNAELEIEISNLQSHAQKFEMYGESVKPLLKQKEALEAGYREAVLAKKRSIQQLDQQMVLNNRKVNSDLKSENSRLQKTNSSFEIVNTKLENEN</sequence>
<proteinExistence type="predicted"/>
<evidence type="ECO:0000313" key="3">
    <source>
        <dbReference type="Proteomes" id="UP000245207"/>
    </source>
</evidence>
<name>A0A2U1PAK0_ARTAN</name>
<comment type="caution">
    <text evidence="2">The sequence shown here is derived from an EMBL/GenBank/DDBJ whole genome shotgun (WGS) entry which is preliminary data.</text>
</comment>
<keyword evidence="3" id="KW-1185">Reference proteome</keyword>
<dbReference type="AlphaFoldDB" id="A0A2U1PAK0"/>
<feature type="compositionally biased region" description="Polar residues" evidence="1">
    <location>
        <begin position="86"/>
        <end position="95"/>
    </location>
</feature>
<protein>
    <submittedName>
        <fullName evidence="2">Uncharacterized protein</fullName>
    </submittedName>
</protein>
<feature type="region of interest" description="Disordered" evidence="1">
    <location>
        <begin position="80"/>
        <end position="104"/>
    </location>
</feature>